<sequence>MSDNLLIADLRYYGVSPWEIEVVYGLLNSKFKVNQEEINEPDPNFVSVLTISIPIQFSEEFFKWFELRAWEKTKAILKELKRRRGRGKAIKIEILFQGEPNVRFVVDQNESYLFNSAIEKIDFVVELLPYHLNKKNVSDNLIEAVYKFDPDKSRWGIV</sequence>
<protein>
    <submittedName>
        <fullName evidence="1">Uncharacterized protein</fullName>
    </submittedName>
</protein>
<dbReference type="AlphaFoldDB" id="A0A382RGK7"/>
<gene>
    <name evidence="1" type="ORF">METZ01_LOCUS349384</name>
</gene>
<organism evidence="1">
    <name type="scientific">marine metagenome</name>
    <dbReference type="NCBI Taxonomy" id="408172"/>
    <lineage>
        <taxon>unclassified sequences</taxon>
        <taxon>metagenomes</taxon>
        <taxon>ecological metagenomes</taxon>
    </lineage>
</organism>
<reference evidence="1" key="1">
    <citation type="submission" date="2018-05" db="EMBL/GenBank/DDBJ databases">
        <authorList>
            <person name="Lanie J.A."/>
            <person name="Ng W.-L."/>
            <person name="Kazmierczak K.M."/>
            <person name="Andrzejewski T.M."/>
            <person name="Davidsen T.M."/>
            <person name="Wayne K.J."/>
            <person name="Tettelin H."/>
            <person name="Glass J.I."/>
            <person name="Rusch D."/>
            <person name="Podicherti R."/>
            <person name="Tsui H.-C.T."/>
            <person name="Winkler M.E."/>
        </authorList>
    </citation>
    <scope>NUCLEOTIDE SEQUENCE</scope>
</reference>
<accession>A0A382RGK7</accession>
<name>A0A382RGK7_9ZZZZ</name>
<dbReference type="EMBL" id="UINC01121397">
    <property type="protein sequence ID" value="SVC96530.1"/>
    <property type="molecule type" value="Genomic_DNA"/>
</dbReference>
<proteinExistence type="predicted"/>
<evidence type="ECO:0000313" key="1">
    <source>
        <dbReference type="EMBL" id="SVC96530.1"/>
    </source>
</evidence>